<evidence type="ECO:0000256" key="3">
    <source>
        <dbReference type="ARBA" id="ARBA00023128"/>
    </source>
</evidence>
<organism evidence="5 6">
    <name type="scientific">Phanerochaete sordida</name>
    <dbReference type="NCBI Taxonomy" id="48140"/>
    <lineage>
        <taxon>Eukaryota</taxon>
        <taxon>Fungi</taxon>
        <taxon>Dikarya</taxon>
        <taxon>Basidiomycota</taxon>
        <taxon>Agaricomycotina</taxon>
        <taxon>Agaricomycetes</taxon>
        <taxon>Polyporales</taxon>
        <taxon>Phanerochaetaceae</taxon>
        <taxon>Phanerochaete</taxon>
    </lineage>
</organism>
<dbReference type="InterPro" id="IPR007523">
    <property type="entry name" value="NDUFAF3/AAMDC"/>
</dbReference>
<dbReference type="GO" id="GO:0032981">
    <property type="term" value="P:mitochondrial respiratory chain complex I assembly"/>
    <property type="evidence" value="ECO:0007669"/>
    <property type="project" value="InterPro"/>
</dbReference>
<dbReference type="GO" id="GO:0005743">
    <property type="term" value="C:mitochondrial inner membrane"/>
    <property type="evidence" value="ECO:0007669"/>
    <property type="project" value="TreeGrafter"/>
</dbReference>
<gene>
    <name evidence="5" type="ORF">PsYK624_006620</name>
</gene>
<dbReference type="Gene3D" id="3.40.1230.10">
    <property type="entry name" value="MTH938-like"/>
    <property type="match status" value="1"/>
</dbReference>
<evidence type="ECO:0000256" key="4">
    <source>
        <dbReference type="ARBA" id="ARBA00049984"/>
    </source>
</evidence>
<evidence type="ECO:0000256" key="1">
    <source>
        <dbReference type="ARBA" id="ARBA00004173"/>
    </source>
</evidence>
<evidence type="ECO:0000313" key="6">
    <source>
        <dbReference type="Proteomes" id="UP000703269"/>
    </source>
</evidence>
<keyword evidence="3" id="KW-0496">Mitochondrion</keyword>
<keyword evidence="6" id="KW-1185">Reference proteome</keyword>
<accession>A0A9P3FXX6</accession>
<dbReference type="Proteomes" id="UP000703269">
    <property type="component" value="Unassembled WGS sequence"/>
</dbReference>
<evidence type="ECO:0000313" key="5">
    <source>
        <dbReference type="EMBL" id="GJE84586.1"/>
    </source>
</evidence>
<evidence type="ECO:0000256" key="2">
    <source>
        <dbReference type="ARBA" id="ARBA00021776"/>
    </source>
</evidence>
<protein>
    <recommendedName>
        <fullName evidence="2">NADH dehydrogenase [ubiquinone] 1 alpha subcomplex assembly factor 3</fullName>
    </recommendedName>
</protein>
<reference evidence="5 6" key="1">
    <citation type="submission" date="2021-08" db="EMBL/GenBank/DDBJ databases">
        <title>Draft Genome Sequence of Phanerochaete sordida strain YK-624.</title>
        <authorList>
            <person name="Mori T."/>
            <person name="Dohra H."/>
            <person name="Suzuki T."/>
            <person name="Kawagishi H."/>
            <person name="Hirai H."/>
        </authorList>
    </citation>
    <scope>NUCLEOTIDE SEQUENCE [LARGE SCALE GENOMIC DNA]</scope>
    <source>
        <strain evidence="5 6">YK-624</strain>
    </source>
</reference>
<dbReference type="SUPFAM" id="SSF64076">
    <property type="entry name" value="MTH938-like"/>
    <property type="match status" value="1"/>
</dbReference>
<dbReference type="Pfam" id="PF04430">
    <property type="entry name" value="DUF498"/>
    <property type="match status" value="1"/>
</dbReference>
<sequence>MFSRSLKLAARHTRPHHNISRTCLRAFSSSPAIRTGDSPTKFTNILAGANVPPVQVKTVTPEGIQLEDGLTIPSSCIFLKGKVFLWNTPAEPWEGWKPEHFEIFDTVIPKPELVLLGTGKRVVPPPPHIRQYLSKIGIQTEFMDTRNACSTYNLLAEEGRQVAAALLPSTPQAWK</sequence>
<dbReference type="OrthoDB" id="20681at2759"/>
<dbReference type="CDD" id="cd05125">
    <property type="entry name" value="Mth938_2P1-like"/>
    <property type="match status" value="1"/>
</dbReference>
<dbReference type="PANTHER" id="PTHR21192:SF2">
    <property type="entry name" value="NADH DEHYDROGENASE [UBIQUINONE] 1 ALPHA SUBCOMPLEX ASSEMBLY FACTOR 3"/>
    <property type="match status" value="1"/>
</dbReference>
<comment type="caution">
    <text evidence="5">The sequence shown here is derived from an EMBL/GenBank/DDBJ whole genome shotgun (WGS) entry which is preliminary data.</text>
</comment>
<name>A0A9P3FXX6_9APHY</name>
<dbReference type="EMBL" id="BPQB01000001">
    <property type="protein sequence ID" value="GJE84586.1"/>
    <property type="molecule type" value="Genomic_DNA"/>
</dbReference>
<dbReference type="InterPro" id="IPR034095">
    <property type="entry name" value="NDUF3"/>
</dbReference>
<dbReference type="AlphaFoldDB" id="A0A9P3FXX6"/>
<dbReference type="InterPro" id="IPR036748">
    <property type="entry name" value="MTH938-like_sf"/>
</dbReference>
<proteinExistence type="inferred from homology"/>
<dbReference type="PANTHER" id="PTHR21192">
    <property type="entry name" value="NUCLEAR PROTEIN E3-3"/>
    <property type="match status" value="1"/>
</dbReference>
<comment type="subcellular location">
    <subcellularLocation>
        <location evidence="1">Mitochondrion</location>
    </subcellularLocation>
</comment>
<comment type="similarity">
    <text evidence="4">Belongs to the NDUFAF3 family.</text>
</comment>